<dbReference type="Proteomes" id="UP000683360">
    <property type="component" value="Unassembled WGS sequence"/>
</dbReference>
<comment type="caution">
    <text evidence="1">The sequence shown here is derived from an EMBL/GenBank/DDBJ whole genome shotgun (WGS) entry which is preliminary data.</text>
</comment>
<gene>
    <name evidence="1" type="ORF">MEDL_12486</name>
</gene>
<accession>A0A8S3QPW8</accession>
<organism evidence="1 2">
    <name type="scientific">Mytilus edulis</name>
    <name type="common">Blue mussel</name>
    <dbReference type="NCBI Taxonomy" id="6550"/>
    <lineage>
        <taxon>Eukaryota</taxon>
        <taxon>Metazoa</taxon>
        <taxon>Spiralia</taxon>
        <taxon>Lophotrochozoa</taxon>
        <taxon>Mollusca</taxon>
        <taxon>Bivalvia</taxon>
        <taxon>Autobranchia</taxon>
        <taxon>Pteriomorphia</taxon>
        <taxon>Mytilida</taxon>
        <taxon>Mytiloidea</taxon>
        <taxon>Mytilidae</taxon>
        <taxon>Mytilinae</taxon>
        <taxon>Mytilus</taxon>
    </lineage>
</organism>
<dbReference type="EMBL" id="CAJPWZ010000654">
    <property type="protein sequence ID" value="CAG2197661.1"/>
    <property type="molecule type" value="Genomic_DNA"/>
</dbReference>
<evidence type="ECO:0000313" key="1">
    <source>
        <dbReference type="EMBL" id="CAG2197661.1"/>
    </source>
</evidence>
<protein>
    <recommendedName>
        <fullName evidence="3">Short-chain collagen C4-like</fullName>
    </recommendedName>
</protein>
<keyword evidence="2" id="KW-1185">Reference proteome</keyword>
<dbReference type="AlphaFoldDB" id="A0A8S3QPW8"/>
<dbReference type="PANTHER" id="PTHR24024">
    <property type="entry name" value="PULMONARY SURFACTANT-ASSOCIATED PROTEIN A"/>
    <property type="match status" value="1"/>
</dbReference>
<name>A0A8S3QPW8_MYTED</name>
<proteinExistence type="predicted"/>
<dbReference type="InterPro" id="IPR051077">
    <property type="entry name" value="Ca-dependent_lectin"/>
</dbReference>
<evidence type="ECO:0000313" key="2">
    <source>
        <dbReference type="Proteomes" id="UP000683360"/>
    </source>
</evidence>
<dbReference type="PANTHER" id="PTHR24024:SF18">
    <property type="entry name" value="SHORT-CHAIN COLLAGEN C4-LIKE"/>
    <property type="match status" value="1"/>
</dbReference>
<dbReference type="GO" id="GO:0005615">
    <property type="term" value="C:extracellular space"/>
    <property type="evidence" value="ECO:0007669"/>
    <property type="project" value="TreeGrafter"/>
</dbReference>
<reference evidence="1" key="1">
    <citation type="submission" date="2021-03" db="EMBL/GenBank/DDBJ databases">
        <authorList>
            <person name="Bekaert M."/>
        </authorList>
    </citation>
    <scope>NUCLEOTIDE SEQUENCE</scope>
</reference>
<dbReference type="OrthoDB" id="6267266at2759"/>
<evidence type="ECO:0008006" key="3">
    <source>
        <dbReference type="Google" id="ProtNLM"/>
    </source>
</evidence>
<sequence length="222" mass="24360">MVAFVFPGRQALGTDQSVLELFPEYQNIKAELAAIKSRHSEIGTTYIRWSRKQCPSNTYTELVYSGYAGGGHYDETGSAAEPVCLPKDPDFVKTSHSISSGNMYGAEFFGHNNFFGANSQFQDVPCAVCRVKQASSVIMIPGKNRCYTGWNMEYYGYLASNGYSQRAAGSYVCIDIQPEYVSGGSLANGNSKLFYEVVARCGSLHCPPYKANYPLTCVVCSK</sequence>